<evidence type="ECO:0000256" key="3">
    <source>
        <dbReference type="ARBA" id="ARBA00048462"/>
    </source>
</evidence>
<dbReference type="InterPro" id="IPR050858">
    <property type="entry name" value="Mal-CoA-ACP_Trans/PKS_FabD"/>
</dbReference>
<dbReference type="Gene3D" id="3.40.366.10">
    <property type="entry name" value="Malonyl-Coenzyme A Acyl Carrier Protein, domain 2"/>
    <property type="match status" value="1"/>
</dbReference>
<evidence type="ECO:0000313" key="8">
    <source>
        <dbReference type="Proteomes" id="UP000727506"/>
    </source>
</evidence>
<dbReference type="InterPro" id="IPR001227">
    <property type="entry name" value="Ac_transferase_dom_sf"/>
</dbReference>
<dbReference type="Pfam" id="PF00698">
    <property type="entry name" value="Acyl_transf_1"/>
    <property type="match status" value="1"/>
</dbReference>
<comment type="catalytic activity">
    <reaction evidence="3 4">
        <text>holo-[ACP] + malonyl-CoA = malonyl-[ACP] + CoA</text>
        <dbReference type="Rhea" id="RHEA:41792"/>
        <dbReference type="Rhea" id="RHEA-COMP:9623"/>
        <dbReference type="Rhea" id="RHEA-COMP:9685"/>
        <dbReference type="ChEBI" id="CHEBI:57287"/>
        <dbReference type="ChEBI" id="CHEBI:57384"/>
        <dbReference type="ChEBI" id="CHEBI:64479"/>
        <dbReference type="ChEBI" id="CHEBI:78449"/>
        <dbReference type="EC" id="2.3.1.39"/>
    </reaction>
</comment>
<evidence type="ECO:0000256" key="4">
    <source>
        <dbReference type="PIRNR" id="PIRNR000446"/>
    </source>
</evidence>
<organism evidence="7 8">
    <name type="scientific">Slackia piriformis</name>
    <dbReference type="NCBI Taxonomy" id="626934"/>
    <lineage>
        <taxon>Bacteria</taxon>
        <taxon>Bacillati</taxon>
        <taxon>Actinomycetota</taxon>
        <taxon>Coriobacteriia</taxon>
        <taxon>Eggerthellales</taxon>
        <taxon>Eggerthellaceae</taxon>
        <taxon>Slackia</taxon>
    </lineage>
</organism>
<feature type="active site" evidence="5">
    <location>
        <position position="88"/>
    </location>
</feature>
<evidence type="ECO:0000256" key="2">
    <source>
        <dbReference type="ARBA" id="ARBA00023315"/>
    </source>
</evidence>
<dbReference type="AlphaFoldDB" id="A0A943UZ80"/>
<dbReference type="SMART" id="SM00827">
    <property type="entry name" value="PKS_AT"/>
    <property type="match status" value="1"/>
</dbReference>
<keyword evidence="1 4" id="KW-0808">Transferase</keyword>
<dbReference type="GO" id="GO:0006633">
    <property type="term" value="P:fatty acid biosynthetic process"/>
    <property type="evidence" value="ECO:0007669"/>
    <property type="project" value="TreeGrafter"/>
</dbReference>
<dbReference type="InterPro" id="IPR024925">
    <property type="entry name" value="Malonyl_CoA-ACP_transAc"/>
</dbReference>
<dbReference type="EMBL" id="JAGZSV010000024">
    <property type="protein sequence ID" value="MBS6940326.1"/>
    <property type="molecule type" value="Genomic_DNA"/>
</dbReference>
<protein>
    <recommendedName>
        <fullName evidence="4">Malonyl CoA-acyl carrier protein transacylase</fullName>
        <ecNumber evidence="4">2.3.1.39</ecNumber>
    </recommendedName>
</protein>
<evidence type="ECO:0000256" key="5">
    <source>
        <dbReference type="PIRSR" id="PIRSR000446-1"/>
    </source>
</evidence>
<dbReference type="PANTHER" id="PTHR42681:SF1">
    <property type="entry name" value="MALONYL-COA-ACYL CARRIER PROTEIN TRANSACYLASE, MITOCHONDRIAL"/>
    <property type="match status" value="1"/>
</dbReference>
<comment type="caution">
    <text evidence="7">The sequence shown here is derived from an EMBL/GenBank/DDBJ whole genome shotgun (WGS) entry which is preliminary data.</text>
</comment>
<dbReference type="InterPro" id="IPR016035">
    <property type="entry name" value="Acyl_Trfase/lysoPLipase"/>
</dbReference>
<evidence type="ECO:0000256" key="1">
    <source>
        <dbReference type="ARBA" id="ARBA00022679"/>
    </source>
</evidence>
<name>A0A943UZ80_9ACTN</name>
<dbReference type="Gene3D" id="3.30.70.250">
    <property type="entry name" value="Malonyl-CoA ACP transacylase, ACP-binding"/>
    <property type="match status" value="1"/>
</dbReference>
<reference evidence="7" key="1">
    <citation type="submission" date="2021-02" db="EMBL/GenBank/DDBJ databases">
        <title>Infant gut strain persistence is associated with maternal origin, phylogeny, and functional potential including surface adhesion and iron acquisition.</title>
        <authorList>
            <person name="Lou Y.C."/>
        </authorList>
    </citation>
    <scope>NUCLEOTIDE SEQUENCE</scope>
    <source>
        <strain evidence="7">L2_039_000G1_dasL2_039_000G1_concoct_11</strain>
    </source>
</reference>
<dbReference type="GO" id="GO:0004314">
    <property type="term" value="F:[acyl-carrier-protein] S-malonyltransferase activity"/>
    <property type="evidence" value="ECO:0007669"/>
    <property type="project" value="UniProtKB-EC"/>
</dbReference>
<evidence type="ECO:0000259" key="6">
    <source>
        <dbReference type="SMART" id="SM00827"/>
    </source>
</evidence>
<feature type="domain" description="Malonyl-CoA:ACP transacylase (MAT)" evidence="6">
    <location>
        <begin position="7"/>
        <end position="297"/>
    </location>
</feature>
<dbReference type="PIRSF" id="PIRSF000446">
    <property type="entry name" value="Mct"/>
    <property type="match status" value="1"/>
</dbReference>
<dbReference type="EC" id="2.3.1.39" evidence="4"/>
<evidence type="ECO:0000313" key="7">
    <source>
        <dbReference type="EMBL" id="MBS6940326.1"/>
    </source>
</evidence>
<comment type="similarity">
    <text evidence="4">Belongs to the fabD family.</text>
</comment>
<accession>A0A943UZ80</accession>
<feature type="active site" evidence="5">
    <location>
        <position position="196"/>
    </location>
</feature>
<dbReference type="PANTHER" id="PTHR42681">
    <property type="entry name" value="MALONYL-COA-ACYL CARRIER PROTEIN TRANSACYLASE, MITOCHONDRIAL"/>
    <property type="match status" value="1"/>
</dbReference>
<dbReference type="InterPro" id="IPR014043">
    <property type="entry name" value="Acyl_transferase_dom"/>
</dbReference>
<sequence>MGRVAILCGGQGAQAPGMADALGRGALVDEVFEAASDVCGFDVRAACGDASALADAERVQPALCAVSIASARLAQSAGVEPGYVAGFSLGQVAALNVAGMLSLEQTFSLCSARARAMAKAAEKTPGAMCALSGADEAAVEELIERTAGEDVLVAANFNAPGQIVVSGHRAAVERAAQAWRGPRRRATMLAVAGAFHSPLMQDAARDVAAFLADVRFGEPRIPLVCNVDARPLSAQAAPKRMARQIVSPVLFDRSIAWLSEQGVDAYVECGSGSVLCSLVRRISPSARRFHAASPDEARAAAGFSDGEDELGGSL</sequence>
<dbReference type="GO" id="GO:0005829">
    <property type="term" value="C:cytosol"/>
    <property type="evidence" value="ECO:0007669"/>
    <property type="project" value="TreeGrafter"/>
</dbReference>
<proteinExistence type="inferred from homology"/>
<dbReference type="InterPro" id="IPR016036">
    <property type="entry name" value="Malonyl_transacylase_ACP-bd"/>
</dbReference>
<dbReference type="SUPFAM" id="SSF55048">
    <property type="entry name" value="Probable ACP-binding domain of malonyl-CoA ACP transacylase"/>
    <property type="match status" value="1"/>
</dbReference>
<dbReference type="SUPFAM" id="SSF52151">
    <property type="entry name" value="FabD/lysophospholipase-like"/>
    <property type="match status" value="1"/>
</dbReference>
<keyword evidence="2 4" id="KW-0012">Acyltransferase</keyword>
<dbReference type="Proteomes" id="UP000727506">
    <property type="component" value="Unassembled WGS sequence"/>
</dbReference>
<gene>
    <name evidence="7" type="ORF">KH142_02375</name>
</gene>